<dbReference type="InterPro" id="IPR006901">
    <property type="entry name" value="TrmK"/>
</dbReference>
<reference evidence="1 2" key="1">
    <citation type="submission" date="2018-06" db="EMBL/GenBank/DDBJ databases">
        <title>Genome conservation of Clostridium tetani.</title>
        <authorList>
            <person name="Bruggemann H."/>
            <person name="Popoff M.R."/>
        </authorList>
    </citation>
    <scope>NUCLEOTIDE SEQUENCE [LARGE SCALE GENOMIC DNA]</scope>
    <source>
        <strain evidence="1 2">2017.061</strain>
    </source>
</reference>
<gene>
    <name evidence="1" type="ORF">DP130_03540</name>
</gene>
<evidence type="ECO:0000313" key="2">
    <source>
        <dbReference type="Proteomes" id="UP000290921"/>
    </source>
</evidence>
<dbReference type="CDD" id="cd02440">
    <property type="entry name" value="AdoMet_MTases"/>
    <property type="match status" value="1"/>
</dbReference>
<dbReference type="PANTHER" id="PTHR38451">
    <property type="entry name" value="TRNA (ADENINE(22)-N(1))-METHYLTRANSFERASE"/>
    <property type="match status" value="1"/>
</dbReference>
<keyword evidence="1" id="KW-0808">Transferase</keyword>
<proteinExistence type="predicted"/>
<organism evidence="1 2">
    <name type="scientific">Clostridium tetani</name>
    <dbReference type="NCBI Taxonomy" id="1513"/>
    <lineage>
        <taxon>Bacteria</taxon>
        <taxon>Bacillati</taxon>
        <taxon>Bacillota</taxon>
        <taxon>Clostridia</taxon>
        <taxon>Eubacteriales</taxon>
        <taxon>Clostridiaceae</taxon>
        <taxon>Clostridium</taxon>
    </lineage>
</organism>
<dbReference type="EMBL" id="QMAP01000002">
    <property type="protein sequence ID" value="RXI50061.1"/>
    <property type="molecule type" value="Genomic_DNA"/>
</dbReference>
<sequence length="227" mass="26816">MDISLRLKAIASMVEKCNTCADIGTDHGYIPIHLIDNKICIKVIATDINKEPLNRARENVMRRKYTDKVDFRLGSGLNTIGKGEVDIAIIAGMGGNLIKEIIEENIEKFKELKYLIVQPVQNVDVLRKYIYIKGFNIIEEKICIEENKFYEIIKIKYNDVIIEEDDIFYEISRYLYERCDKDLKEFIKYKIENCEKVYNKIEFNTFKSKERKKQLEEKIIRLKELIK</sequence>
<name>A0A4Q0VFK5_CLOTA</name>
<comment type="caution">
    <text evidence="1">The sequence shown here is derived from an EMBL/GenBank/DDBJ whole genome shotgun (WGS) entry which is preliminary data.</text>
</comment>
<dbReference type="InterPro" id="IPR029063">
    <property type="entry name" value="SAM-dependent_MTases_sf"/>
</dbReference>
<dbReference type="PIRSF" id="PIRSF018637">
    <property type="entry name" value="TrmK"/>
    <property type="match status" value="1"/>
</dbReference>
<dbReference type="SUPFAM" id="SSF53335">
    <property type="entry name" value="S-adenosyl-L-methionine-dependent methyltransferases"/>
    <property type="match status" value="1"/>
</dbReference>
<dbReference type="GO" id="GO:0160105">
    <property type="term" value="F:tRNA (adenine(22)-N1)-methyltransferase activity"/>
    <property type="evidence" value="ECO:0007669"/>
    <property type="project" value="InterPro"/>
</dbReference>
<dbReference type="GO" id="GO:0032259">
    <property type="term" value="P:methylation"/>
    <property type="evidence" value="ECO:0007669"/>
    <property type="project" value="UniProtKB-KW"/>
</dbReference>
<evidence type="ECO:0000313" key="1">
    <source>
        <dbReference type="EMBL" id="RXI50061.1"/>
    </source>
</evidence>
<dbReference type="Gene3D" id="3.40.50.150">
    <property type="entry name" value="Vaccinia Virus protein VP39"/>
    <property type="match status" value="1"/>
</dbReference>
<dbReference type="Pfam" id="PF12847">
    <property type="entry name" value="Methyltransf_18"/>
    <property type="match status" value="1"/>
</dbReference>
<dbReference type="PANTHER" id="PTHR38451:SF1">
    <property type="entry name" value="TRNA (ADENINE(22)-N(1))-METHYLTRANSFERASE"/>
    <property type="match status" value="1"/>
</dbReference>
<protein>
    <submittedName>
        <fullName evidence="1">SAM-dependent methyltransferase</fullName>
    </submittedName>
</protein>
<keyword evidence="1" id="KW-0489">Methyltransferase</keyword>
<accession>A0A4Q0VFK5</accession>
<dbReference type="AlphaFoldDB" id="A0A4Q0VFK5"/>
<dbReference type="RefSeq" id="WP_129029935.1">
    <property type="nucleotide sequence ID" value="NZ_QMAP01000002.1"/>
</dbReference>
<dbReference type="Proteomes" id="UP000290921">
    <property type="component" value="Unassembled WGS sequence"/>
</dbReference>